<keyword evidence="2" id="KW-0175">Coiled coil</keyword>
<dbReference type="AlphaFoldDB" id="A0A2S9IA24"/>
<sequence length="917" mass="97687">MMDLSIRVAFSAIDRLSRPVNAASAAAGRLSESLKSTQNAVREVERQSVAFNRLRDNVQKTSRKIDETSATLEGLQRAQQSGVALTDKQRRQMTNLAAQLDRLKAKRDSEVNGLRLASEALRRHGVSLAGGAATTESARRRLEQFNQTLERERRQLAAVTQARLRYDRAQQMAGKMRGAGAMAVAGAAGAGYLGARLMAPEVETQQHASVIAAQNGEGAAGSGRYSKIIQDLNGSGVSNDLNRIAESVAAVRSTLGALGEVGVDELTRISRKAMDMQKVFGGDMTENIQMAGIMMKNGLARNSDEAMDLITAGMQRVSTQMRGELPEILHEYSTHFRNMGFTGAEAMSLLVNMSKQGKFALDKTGDAIKEFSIRGSDMSKNSVKAYEEVGLNAAAMSSAIARGGDSARAAMQKTAQGLLKIQDPATRANAAISLFGTPIEDLSVDQIPAFLSALANVSDQMGDTRWSADKVGDTLRDNLAGDIGKLGGAFNSLRTGAMASLDGMLRQLVQGITSAVTRTQAWMKEHPQLTQGLLVAAGALVALVGVIGIASLAASFILGPFAKLRLAIGMMGLSSVTAGTNIATLNLTLTGLRTILAGLLGVPGLIAAAFIAAGLLIWKYWEPIKAFFGGFFTGVWQALAPVRDALAPFAPIFSAIGDAIKTAWEWFKELLTPMEASKETLDKCASAGQTFGRLLGGALEVVLTPARLLLEALGWVLEKLGLIPDGIEQARRQAESLRKDPVMWEWDPQQKKMVQKAWNWQGPTKPTSEFVGPPLPPGGVLGGTNSGVTKKLSQIADNTKATADNTKKVGPGDIVFKNLPQALALRGAYQEARVIPQPVPRVSAAAAGGVLSVPSATERPAAVPVSASAGAAPIIQIIFQDAGKYSLEQLEKMARKAIREEMADTRRSNRGSFRDRE</sequence>
<dbReference type="EMBL" id="PDET01000009">
    <property type="protein sequence ID" value="PRD14646.1"/>
    <property type="molecule type" value="Genomic_DNA"/>
</dbReference>
<keyword evidence="3" id="KW-0812">Transmembrane</keyword>
<accession>A0A2S9IA24</accession>
<evidence type="ECO:0000313" key="5">
    <source>
        <dbReference type="Proteomes" id="UP000239181"/>
    </source>
</evidence>
<keyword evidence="3" id="KW-0472">Membrane</keyword>
<evidence type="ECO:0000256" key="3">
    <source>
        <dbReference type="SAM" id="Phobius"/>
    </source>
</evidence>
<dbReference type="InterPro" id="IPR010090">
    <property type="entry name" value="Phage_tape_meas"/>
</dbReference>
<protein>
    <submittedName>
        <fullName evidence="4">Phage tail tape measure protein</fullName>
    </submittedName>
</protein>
<keyword evidence="3" id="KW-1133">Transmembrane helix</keyword>
<gene>
    <name evidence="4" type="ORF">CQW29_14105</name>
</gene>
<feature type="transmembrane region" description="Helical" evidence="3">
    <location>
        <begin position="595"/>
        <end position="618"/>
    </location>
</feature>
<organism evidence="4 5">
    <name type="scientific">Pantoea coffeiphila</name>
    <dbReference type="NCBI Taxonomy" id="1465635"/>
    <lineage>
        <taxon>Bacteria</taxon>
        <taxon>Pseudomonadati</taxon>
        <taxon>Pseudomonadota</taxon>
        <taxon>Gammaproteobacteria</taxon>
        <taxon>Enterobacterales</taxon>
        <taxon>Erwiniaceae</taxon>
        <taxon>Pantoea</taxon>
    </lineage>
</organism>
<dbReference type="PANTHER" id="PTHR37813:SF1">
    <property type="entry name" value="FELS-2 PROPHAGE PROTEIN"/>
    <property type="match status" value="1"/>
</dbReference>
<evidence type="ECO:0000256" key="2">
    <source>
        <dbReference type="SAM" id="Coils"/>
    </source>
</evidence>
<dbReference type="RefSeq" id="WP_105593367.1">
    <property type="nucleotide sequence ID" value="NZ_PDET01000009.1"/>
</dbReference>
<feature type="transmembrane region" description="Helical" evidence="3">
    <location>
        <begin position="533"/>
        <end position="559"/>
    </location>
</feature>
<keyword evidence="5" id="KW-1185">Reference proteome</keyword>
<feature type="coiled-coil region" evidence="2">
    <location>
        <begin position="27"/>
        <end position="106"/>
    </location>
</feature>
<name>A0A2S9IA24_9GAMM</name>
<feature type="transmembrane region" description="Helical" evidence="3">
    <location>
        <begin position="566"/>
        <end position="589"/>
    </location>
</feature>
<keyword evidence="1" id="KW-1188">Viral release from host cell</keyword>
<proteinExistence type="predicted"/>
<comment type="caution">
    <text evidence="4">The sequence shown here is derived from an EMBL/GenBank/DDBJ whole genome shotgun (WGS) entry which is preliminary data.</text>
</comment>
<dbReference type="NCBIfam" id="TIGR01760">
    <property type="entry name" value="tape_meas_TP901"/>
    <property type="match status" value="1"/>
</dbReference>
<dbReference type="PANTHER" id="PTHR37813">
    <property type="entry name" value="FELS-2 PROPHAGE PROTEIN"/>
    <property type="match status" value="1"/>
</dbReference>
<reference evidence="4 5" key="1">
    <citation type="submission" date="2017-10" db="EMBL/GenBank/DDBJ databases">
        <title>Draft genome of two endophytic bacteria isolated from 'guarana' Paullinia cupana (Mart.) Ducke.</title>
        <authorList>
            <person name="Siqueira K.A."/>
            <person name="Liotti R.G."/>
            <person name="Mendes T.A."/>
            <person name="Soares M.A."/>
        </authorList>
    </citation>
    <scope>NUCLEOTIDE SEQUENCE [LARGE SCALE GENOMIC DNA]</scope>
    <source>
        <strain evidence="4 5">342</strain>
    </source>
</reference>
<feature type="coiled-coil region" evidence="2">
    <location>
        <begin position="132"/>
        <end position="162"/>
    </location>
</feature>
<evidence type="ECO:0000313" key="4">
    <source>
        <dbReference type="EMBL" id="PRD14646.1"/>
    </source>
</evidence>
<evidence type="ECO:0000256" key="1">
    <source>
        <dbReference type="ARBA" id="ARBA00022612"/>
    </source>
</evidence>
<dbReference type="Proteomes" id="UP000239181">
    <property type="component" value="Unassembled WGS sequence"/>
</dbReference>